<dbReference type="Proteomes" id="UP000559404">
    <property type="component" value="Unassembled WGS sequence"/>
</dbReference>
<evidence type="ECO:0000256" key="1">
    <source>
        <dbReference type="SAM" id="Phobius"/>
    </source>
</evidence>
<reference evidence="2 3" key="1">
    <citation type="submission" date="2020-07" db="EMBL/GenBank/DDBJ databases">
        <authorList>
            <person name="Li M."/>
        </authorList>
    </citation>
    <scope>NUCLEOTIDE SEQUENCE [LARGE SCALE GENOMIC DNA]</scope>
    <source>
        <strain evidence="2 3">DSM 23284</strain>
    </source>
</reference>
<organism evidence="2 3">
    <name type="scientific">Stappia taiwanensis</name>
    <dbReference type="NCBI Taxonomy" id="992267"/>
    <lineage>
        <taxon>Bacteria</taxon>
        <taxon>Pseudomonadati</taxon>
        <taxon>Pseudomonadota</taxon>
        <taxon>Alphaproteobacteria</taxon>
        <taxon>Hyphomicrobiales</taxon>
        <taxon>Stappiaceae</taxon>
        <taxon>Stappia</taxon>
    </lineage>
</organism>
<evidence type="ECO:0008006" key="4">
    <source>
        <dbReference type="Google" id="ProtNLM"/>
    </source>
</evidence>
<proteinExistence type="predicted"/>
<feature type="transmembrane region" description="Helical" evidence="1">
    <location>
        <begin position="72"/>
        <end position="95"/>
    </location>
</feature>
<dbReference type="RefSeq" id="WP_181759122.1">
    <property type="nucleotide sequence ID" value="NZ_BMCR01000004.1"/>
</dbReference>
<keyword evidence="1" id="KW-1133">Transmembrane helix</keyword>
<comment type="caution">
    <text evidence="2">The sequence shown here is derived from an EMBL/GenBank/DDBJ whole genome shotgun (WGS) entry which is preliminary data.</text>
</comment>
<gene>
    <name evidence="2" type="ORF">H1W37_04675</name>
</gene>
<keyword evidence="3" id="KW-1185">Reference proteome</keyword>
<reference evidence="2 3" key="2">
    <citation type="submission" date="2020-08" db="EMBL/GenBank/DDBJ databases">
        <title>Stappia taiwanensis sp. nov., isolated from a coastal thermal spring.</title>
        <authorList>
            <person name="Kampfer P."/>
        </authorList>
    </citation>
    <scope>NUCLEOTIDE SEQUENCE [LARGE SCALE GENOMIC DNA]</scope>
    <source>
        <strain evidence="2 3">DSM 23284</strain>
    </source>
</reference>
<protein>
    <recommendedName>
        <fullName evidence="4">Holin of 3TMs, for gene-transfer release</fullName>
    </recommendedName>
</protein>
<evidence type="ECO:0000313" key="2">
    <source>
        <dbReference type="EMBL" id="MBA4610933.1"/>
    </source>
</evidence>
<keyword evidence="1" id="KW-0472">Membrane</keyword>
<dbReference type="AlphaFoldDB" id="A0A838XVD9"/>
<accession>A0A838XVD9</accession>
<keyword evidence="1" id="KW-0812">Transmembrane</keyword>
<dbReference type="EMBL" id="JACEON010000003">
    <property type="protein sequence ID" value="MBA4610933.1"/>
    <property type="molecule type" value="Genomic_DNA"/>
</dbReference>
<name>A0A838XVD9_9HYPH</name>
<sequence>MIGLLRLVAGPLARLLLAHLDRRVAAQSEAKRLSVGLAAEAIRGELAARAEARAVLLAEQGHFFTAARLGRLLFVLPLGLWWAAVIADSIFGFAWDVAALPAPLDDWAGGILVSLFLVDGLQGAVRATRAGKGPGGGGR</sequence>
<evidence type="ECO:0000313" key="3">
    <source>
        <dbReference type="Proteomes" id="UP000559404"/>
    </source>
</evidence>